<feature type="compositionally biased region" description="Basic and acidic residues" evidence="1">
    <location>
        <begin position="602"/>
        <end position="622"/>
    </location>
</feature>
<feature type="compositionally biased region" description="Basic and acidic residues" evidence="1">
    <location>
        <begin position="301"/>
        <end position="310"/>
    </location>
</feature>
<feature type="region of interest" description="Disordered" evidence="1">
    <location>
        <begin position="209"/>
        <end position="235"/>
    </location>
</feature>
<name>A0AAW1DQ47_9HEMI</name>
<evidence type="ECO:0000313" key="4">
    <source>
        <dbReference type="Proteomes" id="UP001461498"/>
    </source>
</evidence>
<feature type="region of interest" description="Disordered" evidence="1">
    <location>
        <begin position="337"/>
        <end position="444"/>
    </location>
</feature>
<feature type="compositionally biased region" description="Basic and acidic residues" evidence="1">
    <location>
        <begin position="407"/>
        <end position="425"/>
    </location>
</feature>
<feature type="region of interest" description="Disordered" evidence="1">
    <location>
        <begin position="257"/>
        <end position="314"/>
    </location>
</feature>
<dbReference type="PANTHER" id="PTHR46697">
    <property type="entry name" value="FORMIN-BINDING PROTEIN 4"/>
    <property type="match status" value="1"/>
</dbReference>
<dbReference type="Gene3D" id="2.20.70.10">
    <property type="match status" value="1"/>
</dbReference>
<feature type="domain" description="WW" evidence="2">
    <location>
        <begin position="160"/>
        <end position="188"/>
    </location>
</feature>
<organism evidence="3 4">
    <name type="scientific">Rhynocoris fuscipes</name>
    <dbReference type="NCBI Taxonomy" id="488301"/>
    <lineage>
        <taxon>Eukaryota</taxon>
        <taxon>Metazoa</taxon>
        <taxon>Ecdysozoa</taxon>
        <taxon>Arthropoda</taxon>
        <taxon>Hexapoda</taxon>
        <taxon>Insecta</taxon>
        <taxon>Pterygota</taxon>
        <taxon>Neoptera</taxon>
        <taxon>Paraneoptera</taxon>
        <taxon>Hemiptera</taxon>
        <taxon>Heteroptera</taxon>
        <taxon>Panheteroptera</taxon>
        <taxon>Cimicomorpha</taxon>
        <taxon>Reduviidae</taxon>
        <taxon>Harpactorinae</taxon>
        <taxon>Harpactorini</taxon>
        <taxon>Rhynocoris</taxon>
    </lineage>
</organism>
<comment type="caution">
    <text evidence="3">The sequence shown here is derived from an EMBL/GenBank/DDBJ whole genome shotgun (WGS) entry which is preliminary data.</text>
</comment>
<feature type="region of interest" description="Disordered" evidence="1">
    <location>
        <begin position="36"/>
        <end position="58"/>
    </location>
</feature>
<dbReference type="InterPro" id="IPR053076">
    <property type="entry name" value="WW_domain_protein"/>
</dbReference>
<dbReference type="Pfam" id="PF00397">
    <property type="entry name" value="WW"/>
    <property type="match status" value="1"/>
</dbReference>
<feature type="compositionally biased region" description="Polar residues" evidence="1">
    <location>
        <begin position="38"/>
        <end position="47"/>
    </location>
</feature>
<feature type="compositionally biased region" description="Polar residues" evidence="1">
    <location>
        <begin position="426"/>
        <end position="439"/>
    </location>
</feature>
<keyword evidence="4" id="KW-1185">Reference proteome</keyword>
<feature type="compositionally biased region" description="Low complexity" evidence="1">
    <location>
        <begin position="211"/>
        <end position="235"/>
    </location>
</feature>
<dbReference type="InterPro" id="IPR036020">
    <property type="entry name" value="WW_dom_sf"/>
</dbReference>
<gene>
    <name evidence="3" type="ORF">O3M35_000816</name>
</gene>
<dbReference type="EMBL" id="JAPXFL010000001">
    <property type="protein sequence ID" value="KAK9512372.1"/>
    <property type="molecule type" value="Genomic_DNA"/>
</dbReference>
<evidence type="ECO:0000256" key="1">
    <source>
        <dbReference type="SAM" id="MobiDB-lite"/>
    </source>
</evidence>
<feature type="compositionally biased region" description="Low complexity" evidence="1">
    <location>
        <begin position="581"/>
        <end position="591"/>
    </location>
</feature>
<feature type="compositionally biased region" description="Basic and acidic residues" evidence="1">
    <location>
        <begin position="349"/>
        <end position="358"/>
    </location>
</feature>
<dbReference type="Proteomes" id="UP001461498">
    <property type="component" value="Unassembled WGS sequence"/>
</dbReference>
<evidence type="ECO:0000259" key="2">
    <source>
        <dbReference type="PROSITE" id="PS50020"/>
    </source>
</evidence>
<feature type="region of interest" description="Disordered" evidence="1">
    <location>
        <begin position="577"/>
        <end position="622"/>
    </location>
</feature>
<evidence type="ECO:0000313" key="3">
    <source>
        <dbReference type="EMBL" id="KAK9512372.1"/>
    </source>
</evidence>
<protein>
    <recommendedName>
        <fullName evidence="2">WW domain-containing protein</fullName>
    </recommendedName>
</protein>
<dbReference type="SUPFAM" id="SSF51045">
    <property type="entry name" value="WW domain"/>
    <property type="match status" value="1"/>
</dbReference>
<proteinExistence type="predicted"/>
<dbReference type="AlphaFoldDB" id="A0AAW1DQ47"/>
<dbReference type="InterPro" id="IPR001202">
    <property type="entry name" value="WW_dom"/>
</dbReference>
<accession>A0AAW1DQ47</accession>
<dbReference type="PANTHER" id="PTHR46697:SF1">
    <property type="entry name" value="FORMIN-BINDING PROTEIN 4"/>
    <property type="match status" value="1"/>
</dbReference>
<feature type="region of interest" description="Disordered" evidence="1">
    <location>
        <begin position="1"/>
        <end position="20"/>
    </location>
</feature>
<dbReference type="CDD" id="cd00201">
    <property type="entry name" value="WW"/>
    <property type="match status" value="1"/>
</dbReference>
<reference evidence="3 4" key="1">
    <citation type="submission" date="2022-12" db="EMBL/GenBank/DDBJ databases">
        <title>Chromosome-level genome assembly of true bugs.</title>
        <authorList>
            <person name="Ma L."/>
            <person name="Li H."/>
        </authorList>
    </citation>
    <scope>NUCLEOTIDE SEQUENCE [LARGE SCALE GENOMIC DNA]</scope>
    <source>
        <strain evidence="3">Lab_2022b</strain>
    </source>
</reference>
<dbReference type="SMART" id="SM00456">
    <property type="entry name" value="WW"/>
    <property type="match status" value="1"/>
</dbReference>
<dbReference type="PROSITE" id="PS50020">
    <property type="entry name" value="WW_DOMAIN_2"/>
    <property type="match status" value="1"/>
</dbReference>
<sequence>MGMKRTSKKQGVGIDTPETNRLTWKSKYEQICAAHATNGVSSASNSPREVELEEDTRSSALDGLCGYLSTDDSSAEEEEPDLNDEVEAFLKEVDDIYVGNRDIVPIANETKTTVGGTIMAASNGSIPSVALPTTIDMQAYMQATASGAIPANPQAPTVAWQECYDATTGYTYYWNMMTNEVTWTTPAEYQTYSEALAQWQKYHAEQAARAQLHQQQPQQHLQIQPQPHIPPQQQHQMYSFQTIAKGPQTVVARPHLENKTLQKPLGINMKRKSHNRSDSEDEKIELITSYGPNSGDESSSDQDKKPDIKPIIKKKKKKKVELKSIISNEITDNVSTSKLFGPQLPVSHSSEEVTKKDINSTSLVPYNPDCDDSETEDNTVVNCKLNSVPDKGPPGLEEEISSANSKDSVENEQQEKNEIKVKTENDGITTSNNGGSNSGADEEVDETKLLDRLRSQALLLKQLGGEIPDEVKKMVSSENQSASSASTVNTSTVPSITAIDSKPLVACYGPDSDQEQEASPAKIRVGETGLLSSPASAKRVKVKLSARGRELINTSLATAKARATDFVETSEGLKPIDSVTEESSGTSSSSSCNILGEGTSEGLKKKFPIDGSKSDSGESKRELYSRDDTINIDMPASKKAKFESMIHFVKAETLLLSEKTGAASTTLTEEETGLSDETMKAYIKDTASLLTDKMKFLSAGKESVSPVQIWTIQLETLLSAWEAKHLKISYLKSWLDATSKELERLESSVAPPGWLCTWSRYDTNCHIHLVNHLVSVLFCLFRITLKFTVLHY</sequence>